<keyword evidence="2" id="KW-0472">Membrane</keyword>
<evidence type="ECO:0000256" key="1">
    <source>
        <dbReference type="SAM" id="MobiDB-lite"/>
    </source>
</evidence>
<evidence type="ECO:0000256" key="2">
    <source>
        <dbReference type="SAM" id="Phobius"/>
    </source>
</evidence>
<name>A0A4P9VWT9_9FUNG</name>
<dbReference type="AlphaFoldDB" id="A0A4P9VWT9"/>
<feature type="region of interest" description="Disordered" evidence="1">
    <location>
        <begin position="1"/>
        <end position="20"/>
    </location>
</feature>
<accession>A0A4P9VWT9</accession>
<organism evidence="3 4">
    <name type="scientific">Blyttiomyces helicus</name>
    <dbReference type="NCBI Taxonomy" id="388810"/>
    <lineage>
        <taxon>Eukaryota</taxon>
        <taxon>Fungi</taxon>
        <taxon>Fungi incertae sedis</taxon>
        <taxon>Chytridiomycota</taxon>
        <taxon>Chytridiomycota incertae sedis</taxon>
        <taxon>Chytridiomycetes</taxon>
        <taxon>Chytridiomycetes incertae sedis</taxon>
        <taxon>Blyttiomyces</taxon>
    </lineage>
</organism>
<gene>
    <name evidence="3" type="ORF">BDK51DRAFT_49781</name>
</gene>
<sequence>MSTPEPTKEQQQHAAHTRRAVPTATLDYDHTVTRIHYPRLFLYITLFLLPYILSVASLASHSIYHEPVNPTMPQMFPDTNLGYWRVCPGANSCIDYNTYCDIVSRVNAAAFPSPPPVFDGFCNANFKAARGLATTAVILGFFVFLALVDNILVWRGASFWYHPSRHTVSDVREVRHAFKEIILTCAILHILAQTIALGLLGSSSALGPGGPDVGLWLGVASLAFSATWVICFFFFDKKTFFHLPVGSNQDIDA</sequence>
<reference evidence="4" key="1">
    <citation type="journal article" date="2018" name="Nat. Microbiol.">
        <title>Leveraging single-cell genomics to expand the fungal tree of life.</title>
        <authorList>
            <person name="Ahrendt S.R."/>
            <person name="Quandt C.A."/>
            <person name="Ciobanu D."/>
            <person name="Clum A."/>
            <person name="Salamov A."/>
            <person name="Andreopoulos B."/>
            <person name="Cheng J.F."/>
            <person name="Woyke T."/>
            <person name="Pelin A."/>
            <person name="Henrissat B."/>
            <person name="Reynolds N.K."/>
            <person name="Benny G.L."/>
            <person name="Smith M.E."/>
            <person name="James T.Y."/>
            <person name="Grigoriev I.V."/>
        </authorList>
    </citation>
    <scope>NUCLEOTIDE SEQUENCE [LARGE SCALE GENOMIC DNA]</scope>
</reference>
<protein>
    <submittedName>
        <fullName evidence="3">Uncharacterized protein</fullName>
    </submittedName>
</protein>
<feature type="transmembrane region" description="Helical" evidence="2">
    <location>
        <begin position="40"/>
        <end position="64"/>
    </location>
</feature>
<dbReference type="EMBL" id="ML000976">
    <property type="protein sequence ID" value="RKO83662.1"/>
    <property type="molecule type" value="Genomic_DNA"/>
</dbReference>
<dbReference type="OrthoDB" id="2153726at2759"/>
<evidence type="ECO:0000313" key="3">
    <source>
        <dbReference type="EMBL" id="RKO83662.1"/>
    </source>
</evidence>
<feature type="compositionally biased region" description="Basic and acidic residues" evidence="1">
    <location>
        <begin position="1"/>
        <end position="11"/>
    </location>
</feature>
<feature type="transmembrane region" description="Helical" evidence="2">
    <location>
        <begin position="181"/>
        <end position="201"/>
    </location>
</feature>
<feature type="transmembrane region" description="Helical" evidence="2">
    <location>
        <begin position="136"/>
        <end position="161"/>
    </location>
</feature>
<evidence type="ECO:0000313" key="4">
    <source>
        <dbReference type="Proteomes" id="UP000269721"/>
    </source>
</evidence>
<keyword evidence="4" id="KW-1185">Reference proteome</keyword>
<dbReference type="Proteomes" id="UP000269721">
    <property type="component" value="Unassembled WGS sequence"/>
</dbReference>
<feature type="transmembrane region" description="Helical" evidence="2">
    <location>
        <begin position="213"/>
        <end position="235"/>
    </location>
</feature>
<keyword evidence="2" id="KW-1133">Transmembrane helix</keyword>
<proteinExistence type="predicted"/>
<keyword evidence="2" id="KW-0812">Transmembrane</keyword>